<reference evidence="1" key="1">
    <citation type="submission" date="2020-09" db="EMBL/GenBank/DDBJ databases">
        <title>Genome-Enabled Discovery of Anthraquinone Biosynthesis in Senna tora.</title>
        <authorList>
            <person name="Kang S.-H."/>
            <person name="Pandey R.P."/>
            <person name="Lee C.-M."/>
            <person name="Sim J.-S."/>
            <person name="Jeong J.-T."/>
            <person name="Choi B.-S."/>
            <person name="Jung M."/>
            <person name="Ginzburg D."/>
            <person name="Zhao K."/>
            <person name="Won S.Y."/>
            <person name="Oh T.-J."/>
            <person name="Yu Y."/>
            <person name="Kim N.-H."/>
            <person name="Lee O.R."/>
            <person name="Lee T.-H."/>
            <person name="Bashyal P."/>
            <person name="Kim T.-S."/>
            <person name="Lee W.-H."/>
            <person name="Kawkins C."/>
            <person name="Kim C.-K."/>
            <person name="Kim J.S."/>
            <person name="Ahn B.O."/>
            <person name="Rhee S.Y."/>
            <person name="Sohng J.K."/>
        </authorList>
    </citation>
    <scope>NUCLEOTIDE SEQUENCE</scope>
    <source>
        <tissue evidence="1">Leaf</tissue>
    </source>
</reference>
<evidence type="ECO:0000313" key="2">
    <source>
        <dbReference type="Proteomes" id="UP000634136"/>
    </source>
</evidence>
<dbReference type="EMBL" id="JAAIUW010000003">
    <property type="protein sequence ID" value="KAF7836932.1"/>
    <property type="molecule type" value="Genomic_DNA"/>
</dbReference>
<dbReference type="AlphaFoldDB" id="A0A834X237"/>
<organism evidence="1 2">
    <name type="scientific">Senna tora</name>
    <dbReference type="NCBI Taxonomy" id="362788"/>
    <lineage>
        <taxon>Eukaryota</taxon>
        <taxon>Viridiplantae</taxon>
        <taxon>Streptophyta</taxon>
        <taxon>Embryophyta</taxon>
        <taxon>Tracheophyta</taxon>
        <taxon>Spermatophyta</taxon>
        <taxon>Magnoliopsida</taxon>
        <taxon>eudicotyledons</taxon>
        <taxon>Gunneridae</taxon>
        <taxon>Pentapetalae</taxon>
        <taxon>rosids</taxon>
        <taxon>fabids</taxon>
        <taxon>Fabales</taxon>
        <taxon>Fabaceae</taxon>
        <taxon>Caesalpinioideae</taxon>
        <taxon>Cassia clade</taxon>
        <taxon>Senna</taxon>
    </lineage>
</organism>
<gene>
    <name evidence="1" type="ORF">G2W53_005414</name>
</gene>
<dbReference type="Proteomes" id="UP000634136">
    <property type="component" value="Unassembled WGS sequence"/>
</dbReference>
<name>A0A834X237_9FABA</name>
<evidence type="ECO:0000313" key="1">
    <source>
        <dbReference type="EMBL" id="KAF7836932.1"/>
    </source>
</evidence>
<comment type="caution">
    <text evidence="1">The sequence shown here is derived from an EMBL/GenBank/DDBJ whole genome shotgun (WGS) entry which is preliminary data.</text>
</comment>
<keyword evidence="2" id="KW-1185">Reference proteome</keyword>
<proteinExistence type="predicted"/>
<protein>
    <submittedName>
        <fullName evidence="1">Uncharacterized protein</fullName>
    </submittedName>
</protein>
<accession>A0A834X237</accession>
<sequence length="41" mass="4671">MGFEVLKCGLSQFHLKITANPEVISNDHRLSSESQRRLTLD</sequence>